<dbReference type="RefSeq" id="WP_133815691.1">
    <property type="nucleotide sequence ID" value="NZ_CAWPIF010000038.1"/>
</dbReference>
<evidence type="ECO:0000313" key="3">
    <source>
        <dbReference type="Proteomes" id="UP000697802"/>
    </source>
</evidence>
<name>A0ABX0GLN9_9GAMM</name>
<comment type="caution">
    <text evidence="2">The sequence shown here is derived from an EMBL/GenBank/DDBJ whole genome shotgun (WGS) entry which is preliminary data.</text>
</comment>
<dbReference type="Pfam" id="PF03406">
    <property type="entry name" value="Phage_fiber_2"/>
    <property type="match status" value="1"/>
</dbReference>
<sequence length="352" mass="37911">MFGLDNPSGVSVMPPITPASNPTPLWFTEGGAGLAVSYPGQEWFNIVQAELLAVLQEAGIKPDKSKLNQLAVAIKSIAAERGIDLTDKLGNSSALAASQKLVTEVNDNANNKLAKNQNGADIPDKNAFVKNLGLSETVELAQGAYPRSGGVLDGNMDAVGSISGKGVYEYPSIRVYSAVNKPSPGELGAYTTGECNGKFQLRGSGLLSIDSDNARFNGHVLAWLDEVNRNYQPRGNYQPAGNYAPTGLSYTKSESDSRYGSKNTALKSSNGWWKCNDTGMIYQWGLVERKNDTTAVNFPIVYPNKCFNIQLTLGNAYRNSSSNIVAYEASNSGFACVAYSQEVWAYWFAMGY</sequence>
<organism evidence="2 3">
    <name type="scientific">Photorhabdus tasmaniensis</name>
    <dbReference type="NCBI Taxonomy" id="1004159"/>
    <lineage>
        <taxon>Bacteria</taxon>
        <taxon>Pseudomonadati</taxon>
        <taxon>Pseudomonadota</taxon>
        <taxon>Gammaproteobacteria</taxon>
        <taxon>Enterobacterales</taxon>
        <taxon>Morganellaceae</taxon>
        <taxon>Photorhabdus</taxon>
    </lineage>
</organism>
<reference evidence="2 3" key="1">
    <citation type="submission" date="2018-02" db="EMBL/GenBank/DDBJ databases">
        <authorList>
            <person name="Machado R.A."/>
        </authorList>
    </citation>
    <scope>NUCLEOTIDE SEQUENCE [LARGE SCALE GENOMIC DNA]</scope>
    <source>
        <strain evidence="2 3">T327</strain>
    </source>
</reference>
<dbReference type="InterPro" id="IPR005068">
    <property type="entry name" value="Phage_lambda_Stf-r2"/>
</dbReference>
<gene>
    <name evidence="2" type="ORF">C5471_16370</name>
</gene>
<evidence type="ECO:0000259" key="1">
    <source>
        <dbReference type="Pfam" id="PF21882"/>
    </source>
</evidence>
<dbReference type="Proteomes" id="UP000697802">
    <property type="component" value="Unassembled WGS sequence"/>
</dbReference>
<keyword evidence="3" id="KW-1185">Reference proteome</keyword>
<dbReference type="EMBL" id="PUJU01000038">
    <property type="protein sequence ID" value="NHB89182.1"/>
    <property type="molecule type" value="Genomic_DNA"/>
</dbReference>
<feature type="domain" description="Putative tail fiber protein gp53-like C-terminal" evidence="1">
    <location>
        <begin position="274"/>
        <end position="352"/>
    </location>
</feature>
<dbReference type="InterPro" id="IPR054075">
    <property type="entry name" value="Gp53-like_C"/>
</dbReference>
<dbReference type="Pfam" id="PF21882">
    <property type="entry name" value="Gp53-like_C"/>
    <property type="match status" value="1"/>
</dbReference>
<dbReference type="Gene3D" id="2.60.40.3940">
    <property type="match status" value="1"/>
</dbReference>
<accession>A0ABX0GLN9</accession>
<evidence type="ECO:0000313" key="2">
    <source>
        <dbReference type="EMBL" id="NHB89182.1"/>
    </source>
</evidence>
<proteinExistence type="predicted"/>
<protein>
    <recommendedName>
        <fullName evidence="1">Putative tail fiber protein gp53-like C-terminal domain-containing protein</fullName>
    </recommendedName>
</protein>